<evidence type="ECO:0000256" key="1">
    <source>
        <dbReference type="ARBA" id="ARBA00006987"/>
    </source>
</evidence>
<dbReference type="InterPro" id="IPR005064">
    <property type="entry name" value="BUG"/>
</dbReference>
<dbReference type="Proteomes" id="UP000277294">
    <property type="component" value="Unassembled WGS sequence"/>
</dbReference>
<gene>
    <name evidence="2" type="ORF">PIGHUM_00988</name>
</gene>
<dbReference type="PIRSF" id="PIRSF017082">
    <property type="entry name" value="YflP"/>
    <property type="match status" value="1"/>
</dbReference>
<dbReference type="Gene3D" id="3.40.190.150">
    <property type="entry name" value="Bordetella uptake gene, domain 1"/>
    <property type="match status" value="1"/>
</dbReference>
<sequence>MHTPETIRDRETPVFIGRKSTSGFARLWVVALAGVLPFGPAFAAPADYPSAPIKIIVPYAPGGGADTFARALGQQLSKSLGQPVVIDNRSGASGNIGAEAVARAEPDGHTLLYATSVLALSRLLAPNLRFDPQRDLAPVTMTVSIPQVLVVHPSVAAATVKELVVESKKRPGELTFSSGGHGSAGHFAFELLRQQSGIDARHIPYRGAAPALNAVLGGEVQLAFLVPPLAQQYIKSGKLRALAVSSLERSSVLPDVPSLHELGYANYEALQWQGFFVPAKTPPAIVERLHGAITDALAQPQVRALLANEGAEIVGSTPQAFAAAFKDETAKWTEVAKRTGMKFE</sequence>
<dbReference type="AlphaFoldDB" id="A0A3P4AXX6"/>
<keyword evidence="3" id="KW-1185">Reference proteome</keyword>
<accession>A0A3P4AXX6</accession>
<dbReference type="Gene3D" id="3.40.190.10">
    <property type="entry name" value="Periplasmic binding protein-like II"/>
    <property type="match status" value="1"/>
</dbReference>
<reference evidence="2 3" key="1">
    <citation type="submission" date="2018-10" db="EMBL/GenBank/DDBJ databases">
        <authorList>
            <person name="Criscuolo A."/>
        </authorList>
    </citation>
    <scope>NUCLEOTIDE SEQUENCE [LARGE SCALE GENOMIC DNA]</scope>
    <source>
        <strain evidence="2">DnA1</strain>
    </source>
</reference>
<proteinExistence type="inferred from homology"/>
<dbReference type="EMBL" id="UWPJ01000008">
    <property type="protein sequence ID" value="VCU68929.1"/>
    <property type="molecule type" value="Genomic_DNA"/>
</dbReference>
<dbReference type="Pfam" id="PF03401">
    <property type="entry name" value="TctC"/>
    <property type="match status" value="1"/>
</dbReference>
<dbReference type="InterPro" id="IPR042100">
    <property type="entry name" value="Bug_dom1"/>
</dbReference>
<evidence type="ECO:0000313" key="2">
    <source>
        <dbReference type="EMBL" id="VCU68929.1"/>
    </source>
</evidence>
<comment type="similarity">
    <text evidence="1">Belongs to the UPF0065 (bug) family.</text>
</comment>
<dbReference type="SUPFAM" id="SSF53850">
    <property type="entry name" value="Periplasmic binding protein-like II"/>
    <property type="match status" value="1"/>
</dbReference>
<evidence type="ECO:0000313" key="3">
    <source>
        <dbReference type="Proteomes" id="UP000277294"/>
    </source>
</evidence>
<dbReference type="PANTHER" id="PTHR42928:SF5">
    <property type="entry name" value="BLR1237 PROTEIN"/>
    <property type="match status" value="1"/>
</dbReference>
<keyword evidence="2" id="KW-0675">Receptor</keyword>
<protein>
    <submittedName>
        <fullName evidence="2">Tripartite tricarboxylate transporter family receptor</fullName>
    </submittedName>
</protein>
<organism evidence="2 3">
    <name type="scientific">Pigmentiphaga humi</name>
    <dbReference type="NCBI Taxonomy" id="2478468"/>
    <lineage>
        <taxon>Bacteria</taxon>
        <taxon>Pseudomonadati</taxon>
        <taxon>Pseudomonadota</taxon>
        <taxon>Betaproteobacteria</taxon>
        <taxon>Burkholderiales</taxon>
        <taxon>Alcaligenaceae</taxon>
        <taxon>Pigmentiphaga</taxon>
    </lineage>
</organism>
<name>A0A3P4AXX6_9BURK</name>
<dbReference type="PANTHER" id="PTHR42928">
    <property type="entry name" value="TRICARBOXYLATE-BINDING PROTEIN"/>
    <property type="match status" value="1"/>
</dbReference>
<dbReference type="CDD" id="cd13578">
    <property type="entry name" value="PBP2_Bug27"/>
    <property type="match status" value="1"/>
</dbReference>